<keyword evidence="2 4" id="KW-0560">Oxidoreductase</keyword>
<protein>
    <submittedName>
        <fullName evidence="7">Hydroxyacid dehydrogenase</fullName>
    </submittedName>
</protein>
<dbReference type="PROSITE" id="PS00671">
    <property type="entry name" value="D_2_HYDROXYACID_DH_3"/>
    <property type="match status" value="1"/>
</dbReference>
<evidence type="ECO:0000259" key="6">
    <source>
        <dbReference type="Pfam" id="PF02826"/>
    </source>
</evidence>
<reference evidence="7 8" key="1">
    <citation type="submission" date="2021-11" db="EMBL/GenBank/DDBJ databases">
        <authorList>
            <person name="Lee D.-H."/>
            <person name="Kim S.-B."/>
        </authorList>
    </citation>
    <scope>NUCLEOTIDE SEQUENCE [LARGE SCALE GENOMIC DNA]</scope>
    <source>
        <strain evidence="7 8">KCTC 52223</strain>
    </source>
</reference>
<evidence type="ECO:0000256" key="1">
    <source>
        <dbReference type="ARBA" id="ARBA00005854"/>
    </source>
</evidence>
<dbReference type="Proteomes" id="UP001198862">
    <property type="component" value="Unassembled WGS sequence"/>
</dbReference>
<dbReference type="PANTHER" id="PTHR42789:SF1">
    <property type="entry name" value="D-ISOMER SPECIFIC 2-HYDROXYACID DEHYDROGENASE FAMILY PROTEIN (AFU_ORTHOLOGUE AFUA_6G10090)"/>
    <property type="match status" value="1"/>
</dbReference>
<dbReference type="InterPro" id="IPR006140">
    <property type="entry name" value="D-isomer_DH_NAD-bd"/>
</dbReference>
<comment type="similarity">
    <text evidence="1 4">Belongs to the D-isomer specific 2-hydroxyacid dehydrogenase family.</text>
</comment>
<evidence type="ECO:0000313" key="7">
    <source>
        <dbReference type="EMBL" id="MCC8428870.1"/>
    </source>
</evidence>
<dbReference type="Gene3D" id="3.40.50.720">
    <property type="entry name" value="NAD(P)-binding Rossmann-like Domain"/>
    <property type="match status" value="2"/>
</dbReference>
<evidence type="ECO:0000256" key="3">
    <source>
        <dbReference type="ARBA" id="ARBA00023027"/>
    </source>
</evidence>
<evidence type="ECO:0000256" key="4">
    <source>
        <dbReference type="RuleBase" id="RU003719"/>
    </source>
</evidence>
<keyword evidence="3" id="KW-0520">NAD</keyword>
<dbReference type="EMBL" id="JAJISD010000002">
    <property type="protein sequence ID" value="MCC8428870.1"/>
    <property type="molecule type" value="Genomic_DNA"/>
</dbReference>
<evidence type="ECO:0000256" key="2">
    <source>
        <dbReference type="ARBA" id="ARBA00023002"/>
    </source>
</evidence>
<name>A0ABS8KS32_9HYPH</name>
<feature type="domain" description="D-isomer specific 2-hydroxyacid dehydrogenase NAD-binding" evidence="6">
    <location>
        <begin position="117"/>
        <end position="293"/>
    </location>
</feature>
<dbReference type="Pfam" id="PF00389">
    <property type="entry name" value="2-Hacid_dh"/>
    <property type="match status" value="1"/>
</dbReference>
<dbReference type="InterPro" id="IPR006139">
    <property type="entry name" value="D-isomer_2_OHA_DH_cat_dom"/>
</dbReference>
<dbReference type="SUPFAM" id="SSF51735">
    <property type="entry name" value="NAD(P)-binding Rossmann-fold domains"/>
    <property type="match status" value="1"/>
</dbReference>
<feature type="domain" description="D-isomer specific 2-hydroxyacid dehydrogenase catalytic" evidence="5">
    <location>
        <begin position="14"/>
        <end position="325"/>
    </location>
</feature>
<sequence>MNTGPNTGKNRKKVLIVGRMPEAGIAVLKARDDVDYEILTDDRVPSLHPKLADANAVTLGATPFRQAELDAAPNMMVVARLGVGFDAVEIPALNKRKIPLMTTGIANSVSVAEHAMYMLLAAARLTRKSDRWVRTGAWAERLSDLPSDVAGKKVLVIGMGRIGSRTVKRCVAFEMETYVLDPNISKADIEKAGATKVTDLKAILPQVDYVSIHCPKAPETINMFNTETLGLMKPTAFLVNTARGGIVNEDALYEALSTGKLRGAGLDVLDREPPDPANKLFTLENVFFSPHMAGVTQEASDRMAVTAVENILSVFDGRTNAANVVNKEVLG</sequence>
<dbReference type="RefSeq" id="WP_230550075.1">
    <property type="nucleotide sequence ID" value="NZ_JAJISD010000002.1"/>
</dbReference>
<accession>A0ABS8KS32</accession>
<dbReference type="PANTHER" id="PTHR42789">
    <property type="entry name" value="D-ISOMER SPECIFIC 2-HYDROXYACID DEHYDROGENASE FAMILY PROTEIN (AFU_ORTHOLOGUE AFUA_6G10090)"/>
    <property type="match status" value="1"/>
</dbReference>
<dbReference type="CDD" id="cd12173">
    <property type="entry name" value="PGDH_4"/>
    <property type="match status" value="1"/>
</dbReference>
<dbReference type="Pfam" id="PF02826">
    <property type="entry name" value="2-Hacid_dh_C"/>
    <property type="match status" value="1"/>
</dbReference>
<proteinExistence type="inferred from homology"/>
<organism evidence="7 8">
    <name type="scientific">Reyranella aquatilis</name>
    <dbReference type="NCBI Taxonomy" id="2035356"/>
    <lineage>
        <taxon>Bacteria</taxon>
        <taxon>Pseudomonadati</taxon>
        <taxon>Pseudomonadota</taxon>
        <taxon>Alphaproteobacteria</taxon>
        <taxon>Hyphomicrobiales</taxon>
        <taxon>Reyranellaceae</taxon>
        <taxon>Reyranella</taxon>
    </lineage>
</organism>
<dbReference type="InterPro" id="IPR029753">
    <property type="entry name" value="D-isomer_DH_CS"/>
</dbReference>
<evidence type="ECO:0000259" key="5">
    <source>
        <dbReference type="Pfam" id="PF00389"/>
    </source>
</evidence>
<comment type="caution">
    <text evidence="7">The sequence shown here is derived from an EMBL/GenBank/DDBJ whole genome shotgun (WGS) entry which is preliminary data.</text>
</comment>
<evidence type="ECO:0000313" key="8">
    <source>
        <dbReference type="Proteomes" id="UP001198862"/>
    </source>
</evidence>
<dbReference type="InterPro" id="IPR036291">
    <property type="entry name" value="NAD(P)-bd_dom_sf"/>
</dbReference>
<gene>
    <name evidence="7" type="ORF">LJ725_07840</name>
</gene>
<keyword evidence="8" id="KW-1185">Reference proteome</keyword>
<dbReference type="SUPFAM" id="SSF52283">
    <property type="entry name" value="Formate/glycerate dehydrogenase catalytic domain-like"/>
    <property type="match status" value="1"/>
</dbReference>
<dbReference type="InterPro" id="IPR050857">
    <property type="entry name" value="D-2-hydroxyacid_DH"/>
</dbReference>